<evidence type="ECO:0000256" key="1">
    <source>
        <dbReference type="ARBA" id="ARBA00011975"/>
    </source>
</evidence>
<dbReference type="InterPro" id="IPR029063">
    <property type="entry name" value="SAM-dependent_MTases_sf"/>
</dbReference>
<dbReference type="PANTHER" id="PTHR10629:SF50">
    <property type="entry name" value="DNA (CYTOSINE-5)-METHYLTRANSFERASE CMT3"/>
    <property type="match status" value="1"/>
</dbReference>
<feature type="region of interest" description="Disordered" evidence="5">
    <location>
        <begin position="395"/>
        <end position="418"/>
    </location>
</feature>
<dbReference type="GO" id="GO:0005634">
    <property type="term" value="C:nucleus"/>
    <property type="evidence" value="ECO:0007669"/>
    <property type="project" value="TreeGrafter"/>
</dbReference>
<dbReference type="GO" id="GO:0003886">
    <property type="term" value="F:DNA (cytosine-5-)-methyltransferase activity"/>
    <property type="evidence" value="ECO:0007669"/>
    <property type="project" value="UniProtKB-EC"/>
</dbReference>
<dbReference type="Pfam" id="PF00145">
    <property type="entry name" value="DNA_methylase"/>
    <property type="match status" value="1"/>
</dbReference>
<evidence type="ECO:0000313" key="6">
    <source>
        <dbReference type="EMBL" id="CAD7697402.1"/>
    </source>
</evidence>
<dbReference type="GO" id="GO:0032259">
    <property type="term" value="P:methylation"/>
    <property type="evidence" value="ECO:0007669"/>
    <property type="project" value="UniProtKB-KW"/>
</dbReference>
<organism evidence="6 7">
    <name type="scientific">Ostreobium quekettii</name>
    <dbReference type="NCBI Taxonomy" id="121088"/>
    <lineage>
        <taxon>Eukaryota</taxon>
        <taxon>Viridiplantae</taxon>
        <taxon>Chlorophyta</taxon>
        <taxon>core chlorophytes</taxon>
        <taxon>Ulvophyceae</taxon>
        <taxon>TCBD clade</taxon>
        <taxon>Bryopsidales</taxon>
        <taxon>Ostreobineae</taxon>
        <taxon>Ostreobiaceae</taxon>
        <taxon>Ostreobium</taxon>
    </lineage>
</organism>
<comment type="caution">
    <text evidence="6">The sequence shown here is derived from an EMBL/GenBank/DDBJ whole genome shotgun (WGS) entry which is preliminary data.</text>
</comment>
<dbReference type="AlphaFoldDB" id="A0A8S1IQE1"/>
<proteinExistence type="predicted"/>
<name>A0A8S1IQE1_9CHLO</name>
<dbReference type="Proteomes" id="UP000708148">
    <property type="component" value="Unassembled WGS sequence"/>
</dbReference>
<evidence type="ECO:0000256" key="5">
    <source>
        <dbReference type="SAM" id="MobiDB-lite"/>
    </source>
</evidence>
<gene>
    <name evidence="6" type="ORF">OSTQU699_LOCUS2763</name>
</gene>
<dbReference type="EC" id="2.1.1.37" evidence="1"/>
<protein>
    <recommendedName>
        <fullName evidence="1">DNA (cytosine-5-)-methyltransferase</fullName>
        <ecNumber evidence="1">2.1.1.37</ecNumber>
    </recommendedName>
</protein>
<dbReference type="GO" id="GO:0044027">
    <property type="term" value="P:negative regulation of gene expression via chromosomal CpG island methylation"/>
    <property type="evidence" value="ECO:0007669"/>
    <property type="project" value="TreeGrafter"/>
</dbReference>
<evidence type="ECO:0000313" key="7">
    <source>
        <dbReference type="Proteomes" id="UP000708148"/>
    </source>
</evidence>
<dbReference type="InterPro" id="IPR001525">
    <property type="entry name" value="C5_MeTfrase"/>
</dbReference>
<keyword evidence="4" id="KW-0949">S-adenosyl-L-methionine</keyword>
<sequence>MVFICMISMTTDVVYRREPQKPMQAWLRRDPPKGTPSWSERSRSALLKMNKTLLARMEMLRSAGNLSELGKVALCKKGENNFAAEIRKAAIEEIKDRKEREAFAADLEANRRKFTRQLGKQIKDEMRKAEGSSGLLHDHIPLTCNADDFLRMCGVPKEPGANFRQMEGVVTHSDGTCCAGHTHAYRRNGRSACPGGGTLEKPRSTTSKEGRVDITDKGGWRGTKLEGCDSKTVLLPSGDLLCPRWCITYKGGKSDGRHGCFGRVDLFGIQPTVVTRAEPHNLQIVHPNEDRVLSIREMARCQGFPDYYTLVGTHGSNSKLKSLSRPEYIESRYCQIGNAVAPPVAAAMGRCLTLAASGEADPMRPVVAVPDQEMEKVLRQAIDNGLTFYATEMGEEGEAMELGDSAEEDNDLEQDDLD</sequence>
<keyword evidence="2" id="KW-0489">Methyltransferase</keyword>
<accession>A0A8S1IQE1</accession>
<dbReference type="SUPFAM" id="SSF53335">
    <property type="entry name" value="S-adenosyl-L-methionine-dependent methyltransferases"/>
    <property type="match status" value="1"/>
</dbReference>
<keyword evidence="3" id="KW-0808">Transferase</keyword>
<dbReference type="Gene3D" id="3.90.120.10">
    <property type="entry name" value="DNA Methylase, subunit A, domain 2"/>
    <property type="match status" value="1"/>
</dbReference>
<evidence type="ECO:0000256" key="2">
    <source>
        <dbReference type="ARBA" id="ARBA00022603"/>
    </source>
</evidence>
<evidence type="ECO:0000256" key="4">
    <source>
        <dbReference type="ARBA" id="ARBA00022691"/>
    </source>
</evidence>
<dbReference type="PANTHER" id="PTHR10629">
    <property type="entry name" value="CYTOSINE-SPECIFIC METHYLTRANSFERASE"/>
    <property type="match status" value="1"/>
</dbReference>
<evidence type="ECO:0000256" key="3">
    <source>
        <dbReference type="ARBA" id="ARBA00022679"/>
    </source>
</evidence>
<keyword evidence="7" id="KW-1185">Reference proteome</keyword>
<dbReference type="OrthoDB" id="513341at2759"/>
<dbReference type="GO" id="GO:0003677">
    <property type="term" value="F:DNA binding"/>
    <property type="evidence" value="ECO:0007669"/>
    <property type="project" value="TreeGrafter"/>
</dbReference>
<dbReference type="InterPro" id="IPR050390">
    <property type="entry name" value="C5-Methyltransferase"/>
</dbReference>
<reference evidence="6" key="1">
    <citation type="submission" date="2020-12" db="EMBL/GenBank/DDBJ databases">
        <authorList>
            <person name="Iha C."/>
        </authorList>
    </citation>
    <scope>NUCLEOTIDE SEQUENCE</scope>
</reference>
<dbReference type="EMBL" id="CAJHUC010000652">
    <property type="protein sequence ID" value="CAD7697402.1"/>
    <property type="molecule type" value="Genomic_DNA"/>
</dbReference>